<dbReference type="EMBL" id="JAAXPM010000002">
    <property type="protein sequence ID" value="NKY66468.1"/>
    <property type="molecule type" value="Genomic_DNA"/>
</dbReference>
<evidence type="ECO:0000313" key="1">
    <source>
        <dbReference type="EMBL" id="NKY66468.1"/>
    </source>
</evidence>
<organism evidence="1 4">
    <name type="scientific">Weissella hellenica</name>
    <dbReference type="NCBI Taxonomy" id="46256"/>
    <lineage>
        <taxon>Bacteria</taxon>
        <taxon>Bacillati</taxon>
        <taxon>Bacillota</taxon>
        <taxon>Bacilli</taxon>
        <taxon>Lactobacillales</taxon>
        <taxon>Lactobacillaceae</taxon>
        <taxon>Weissella</taxon>
    </lineage>
</organism>
<reference evidence="1 4" key="2">
    <citation type="submission" date="2020-04" db="EMBL/GenBank/DDBJ databases">
        <title>MicrobeNet Type strains.</title>
        <authorList>
            <person name="Nicholson A.C."/>
        </authorList>
    </citation>
    <scope>NUCLEOTIDE SEQUENCE [LARGE SCALE GENOMIC DNA]</scope>
    <source>
        <strain evidence="1 4">CCUG 33494</strain>
    </source>
</reference>
<dbReference type="AlphaFoldDB" id="A0A4Y4G3A6"/>
<dbReference type="EMBL" id="FMAW01000003">
    <property type="protein sequence ID" value="SCB83544.1"/>
    <property type="molecule type" value="Genomic_DNA"/>
</dbReference>
<comment type="caution">
    <text evidence="1">The sequence shown here is derived from an EMBL/GenBank/DDBJ whole genome shotgun (WGS) entry which is preliminary data.</text>
</comment>
<reference evidence="2 3" key="1">
    <citation type="submission" date="2016-08" db="EMBL/GenBank/DDBJ databases">
        <authorList>
            <person name="Varghese N."/>
            <person name="Submissions Spin"/>
        </authorList>
    </citation>
    <scope>NUCLEOTIDE SEQUENCE [LARGE SCALE GENOMIC DNA]</scope>
    <source>
        <strain evidence="2 3">R-53116</strain>
    </source>
</reference>
<evidence type="ECO:0000313" key="2">
    <source>
        <dbReference type="EMBL" id="SCB83544.1"/>
    </source>
</evidence>
<evidence type="ECO:0000313" key="4">
    <source>
        <dbReference type="Proteomes" id="UP000585749"/>
    </source>
</evidence>
<gene>
    <name evidence="2" type="ORF">GA0061075_103128</name>
    <name evidence="1" type="ORF">HF960_01965</name>
</gene>
<sequence>MGIQLEIDKGFSSTTFTVKDDFGFNSKSITVDNYRIADYQLQQARNAMNMAYDVDSGMQQVKQALGIY</sequence>
<dbReference type="RefSeq" id="WP_074427003.1">
    <property type="nucleotide sequence ID" value="NZ_BJEG01000018.1"/>
</dbReference>
<keyword evidence="3" id="KW-1185">Reference proteome</keyword>
<evidence type="ECO:0000313" key="3">
    <source>
        <dbReference type="Proteomes" id="UP000182448"/>
    </source>
</evidence>
<proteinExistence type="predicted"/>
<name>A0A4Y4G3A6_WEIHE</name>
<dbReference type="Proteomes" id="UP000585749">
    <property type="component" value="Unassembled WGS sequence"/>
</dbReference>
<dbReference type="GeneID" id="72423553"/>
<dbReference type="Proteomes" id="UP000182448">
    <property type="component" value="Unassembled WGS sequence"/>
</dbReference>
<accession>A0A4Y4G3A6</accession>
<protein>
    <submittedName>
        <fullName evidence="1">Uncharacterized protein</fullName>
    </submittedName>
</protein>